<keyword evidence="6 9" id="KW-1133">Transmembrane helix</keyword>
<protein>
    <recommendedName>
        <fullName evidence="9">Cell division protein FtsQ</fullName>
    </recommendedName>
</protein>
<accession>A0ABV9NQC3</accession>
<evidence type="ECO:0000256" key="4">
    <source>
        <dbReference type="ARBA" id="ARBA00022618"/>
    </source>
</evidence>
<dbReference type="PANTHER" id="PTHR35851">
    <property type="entry name" value="CELL DIVISION PROTEIN FTSQ"/>
    <property type="match status" value="1"/>
</dbReference>
<evidence type="ECO:0000313" key="11">
    <source>
        <dbReference type="EMBL" id="MFC4729341.1"/>
    </source>
</evidence>
<sequence>MTALVRILAWTIALALVALPVVAVLNGWVAGDRWPMRRLLVTAEFGRVSDEQVRAAVLPHARSGFFAVEPAAVRAAVAALPWVETVEVRKRWPDVLEVAISEHRPFARWGEEQLLSEQGRLFSTPGETPIPEGLPQLFGPQSRISDVVALYRSAQPLFAVSGRRVEGVLLSPRGSWTLTLDTGTEVVLGRTDPQPRMERFARLLPHVIAAEQRPLLRADLRYTNGFALVWGEPDPEAPAAGRAPLRSTPMSRVAAAAARVTSMQAQART</sequence>
<keyword evidence="7 9" id="KW-0472">Membrane</keyword>
<dbReference type="InterPro" id="IPR026579">
    <property type="entry name" value="FtsQ"/>
</dbReference>
<dbReference type="InterPro" id="IPR005548">
    <property type="entry name" value="Cell_div_FtsQ/DivIB_C"/>
</dbReference>
<evidence type="ECO:0000256" key="7">
    <source>
        <dbReference type="ARBA" id="ARBA00023136"/>
    </source>
</evidence>
<dbReference type="HAMAP" id="MF_00911">
    <property type="entry name" value="FtsQ_subfam"/>
    <property type="match status" value="1"/>
</dbReference>
<dbReference type="InterPro" id="IPR013685">
    <property type="entry name" value="POTRA_FtsQ_type"/>
</dbReference>
<dbReference type="InterPro" id="IPR034746">
    <property type="entry name" value="POTRA"/>
</dbReference>
<dbReference type="RefSeq" id="WP_377005423.1">
    <property type="nucleotide sequence ID" value="NZ_JBHSGG010000041.1"/>
</dbReference>
<feature type="domain" description="POTRA" evidence="10">
    <location>
        <begin position="34"/>
        <end position="103"/>
    </location>
</feature>
<dbReference type="InterPro" id="IPR045335">
    <property type="entry name" value="FtsQ_C_sf"/>
</dbReference>
<gene>
    <name evidence="9" type="primary">ftsQ</name>
    <name evidence="11" type="ORF">ACFO3Q_14315</name>
</gene>
<dbReference type="PANTHER" id="PTHR35851:SF1">
    <property type="entry name" value="CELL DIVISION PROTEIN FTSQ"/>
    <property type="match status" value="1"/>
</dbReference>
<comment type="caution">
    <text evidence="11">The sequence shown here is derived from an EMBL/GenBank/DDBJ whole genome shotgun (WGS) entry which is preliminary data.</text>
</comment>
<dbReference type="Pfam" id="PF03799">
    <property type="entry name" value="FtsQ_DivIB_C"/>
    <property type="match status" value="1"/>
</dbReference>
<evidence type="ECO:0000256" key="5">
    <source>
        <dbReference type="ARBA" id="ARBA00022692"/>
    </source>
</evidence>
<evidence type="ECO:0000313" key="12">
    <source>
        <dbReference type="Proteomes" id="UP001595892"/>
    </source>
</evidence>
<evidence type="ECO:0000256" key="9">
    <source>
        <dbReference type="HAMAP-Rule" id="MF_00911"/>
    </source>
</evidence>
<keyword evidence="2 9" id="KW-1003">Cell membrane</keyword>
<comment type="similarity">
    <text evidence="9">Belongs to the FtsQ/DivIB family. FtsQ subfamily.</text>
</comment>
<evidence type="ECO:0000256" key="2">
    <source>
        <dbReference type="ARBA" id="ARBA00022475"/>
    </source>
</evidence>
<evidence type="ECO:0000256" key="1">
    <source>
        <dbReference type="ARBA" id="ARBA00004370"/>
    </source>
</evidence>
<comment type="function">
    <text evidence="9">Essential cell division protein. May link together the upstream cell division proteins, which are predominantly cytoplasmic, with the downstream cell division proteins, which are predominantly periplasmic. May control correct divisome assembly.</text>
</comment>
<keyword evidence="12" id="KW-1185">Reference proteome</keyword>
<dbReference type="Gene3D" id="3.10.20.310">
    <property type="entry name" value="membrane protein fhac"/>
    <property type="match status" value="1"/>
</dbReference>
<evidence type="ECO:0000256" key="6">
    <source>
        <dbReference type="ARBA" id="ARBA00022989"/>
    </source>
</evidence>
<keyword evidence="3 9" id="KW-0997">Cell inner membrane</keyword>
<keyword evidence="4 9" id="KW-0132">Cell division</keyword>
<dbReference type="Proteomes" id="UP001595892">
    <property type="component" value="Unassembled WGS sequence"/>
</dbReference>
<reference evidence="12" key="1">
    <citation type="journal article" date="2019" name="Int. J. Syst. Evol. Microbiol.">
        <title>The Global Catalogue of Microorganisms (GCM) 10K type strain sequencing project: providing services to taxonomists for standard genome sequencing and annotation.</title>
        <authorList>
            <consortium name="The Broad Institute Genomics Platform"/>
            <consortium name="The Broad Institute Genome Sequencing Center for Infectious Disease"/>
            <person name="Wu L."/>
            <person name="Ma J."/>
        </authorList>
    </citation>
    <scope>NUCLEOTIDE SEQUENCE [LARGE SCALE GENOMIC DNA]</scope>
    <source>
        <strain evidence="12">CGMCC 1.13574</strain>
    </source>
</reference>
<dbReference type="Pfam" id="PF08478">
    <property type="entry name" value="POTRA_1"/>
    <property type="match status" value="1"/>
</dbReference>
<dbReference type="GO" id="GO:0051301">
    <property type="term" value="P:cell division"/>
    <property type="evidence" value="ECO:0007669"/>
    <property type="project" value="UniProtKB-KW"/>
</dbReference>
<dbReference type="Gene3D" id="3.40.50.11690">
    <property type="entry name" value="Cell division protein FtsQ/DivIB"/>
    <property type="match status" value="1"/>
</dbReference>
<keyword evidence="8 9" id="KW-0131">Cell cycle</keyword>
<evidence type="ECO:0000259" key="10">
    <source>
        <dbReference type="PROSITE" id="PS51779"/>
    </source>
</evidence>
<evidence type="ECO:0000256" key="8">
    <source>
        <dbReference type="ARBA" id="ARBA00023306"/>
    </source>
</evidence>
<evidence type="ECO:0000256" key="3">
    <source>
        <dbReference type="ARBA" id="ARBA00022519"/>
    </source>
</evidence>
<proteinExistence type="inferred from homology"/>
<comment type="subcellular location">
    <subcellularLocation>
        <location evidence="9">Cell inner membrane</location>
        <topology evidence="9">Single-pass type II membrane protein</topology>
    </subcellularLocation>
    <subcellularLocation>
        <location evidence="1">Membrane</location>
    </subcellularLocation>
    <text evidence="9">Localizes to the division septum.</text>
</comment>
<dbReference type="PROSITE" id="PS51779">
    <property type="entry name" value="POTRA"/>
    <property type="match status" value="1"/>
</dbReference>
<comment type="subunit">
    <text evidence="9">Part of a complex composed of FtsB, FtsL and FtsQ.</text>
</comment>
<organism evidence="11 12">
    <name type="scientific">Coralloluteibacterium thermophilum</name>
    <dbReference type="NCBI Taxonomy" id="2707049"/>
    <lineage>
        <taxon>Bacteria</taxon>
        <taxon>Pseudomonadati</taxon>
        <taxon>Pseudomonadota</taxon>
        <taxon>Gammaproteobacteria</taxon>
        <taxon>Lysobacterales</taxon>
        <taxon>Lysobacteraceae</taxon>
        <taxon>Coralloluteibacterium</taxon>
    </lineage>
</organism>
<name>A0ABV9NQC3_9GAMM</name>
<keyword evidence="5 9" id="KW-0812">Transmembrane</keyword>
<dbReference type="EMBL" id="JBHSGG010000041">
    <property type="protein sequence ID" value="MFC4729341.1"/>
    <property type="molecule type" value="Genomic_DNA"/>
</dbReference>